<dbReference type="GO" id="GO:0034663">
    <property type="term" value="C:endoplasmic reticulum chaperone complex"/>
    <property type="evidence" value="ECO:0007669"/>
    <property type="project" value="TreeGrafter"/>
</dbReference>
<dbReference type="Proteomes" id="UP000053820">
    <property type="component" value="Unassembled WGS sequence"/>
</dbReference>
<dbReference type="GO" id="GO:0030968">
    <property type="term" value="P:endoplasmic reticulum unfolded protein response"/>
    <property type="evidence" value="ECO:0007669"/>
    <property type="project" value="TreeGrafter"/>
</dbReference>
<dbReference type="Gene3D" id="1.20.1270.10">
    <property type="match status" value="1"/>
</dbReference>
<sequence>MTAAEKRAARDRLRALDNKEASKQLREGAHSTLEGYLYKLRDLLDDRSDTPFMKCSKPTERQVISQKLTETISWLHEEGEAADTTALWGKRGRWRGPSYRYREIEAFTEALNNSQKWNWSTRLFLTEARANLTAEAATDVPSKWTSEELDALEVALKEHEVWLTDGIERQKHEDERRPSH</sequence>
<dbReference type="HOGENOM" id="CLU_1496414_0_0_1"/>
<evidence type="ECO:0000256" key="3">
    <source>
        <dbReference type="ARBA" id="ARBA00023186"/>
    </source>
</evidence>
<name>A0A0C9VSN0_9AGAM</name>
<keyword evidence="3" id="KW-0143">Chaperone</keyword>
<dbReference type="OrthoDB" id="10262720at2759"/>
<dbReference type="AlphaFoldDB" id="A0A0C9VSN0"/>
<organism evidence="4 5">
    <name type="scientific">Hydnomerulius pinastri MD-312</name>
    <dbReference type="NCBI Taxonomy" id="994086"/>
    <lineage>
        <taxon>Eukaryota</taxon>
        <taxon>Fungi</taxon>
        <taxon>Dikarya</taxon>
        <taxon>Basidiomycota</taxon>
        <taxon>Agaricomycotina</taxon>
        <taxon>Agaricomycetes</taxon>
        <taxon>Agaricomycetidae</taxon>
        <taxon>Boletales</taxon>
        <taxon>Boletales incertae sedis</taxon>
        <taxon>Leucogyrophana</taxon>
    </lineage>
</organism>
<accession>A0A0C9VSN0</accession>
<keyword evidence="5" id="KW-1185">Reference proteome</keyword>
<dbReference type="InterPro" id="IPR013126">
    <property type="entry name" value="Hsp_70_fam"/>
</dbReference>
<dbReference type="GO" id="GO:0005524">
    <property type="term" value="F:ATP binding"/>
    <property type="evidence" value="ECO:0007669"/>
    <property type="project" value="UniProtKB-KW"/>
</dbReference>
<keyword evidence="2" id="KW-0067">ATP-binding</keyword>
<dbReference type="EMBL" id="KN839867">
    <property type="protein sequence ID" value="KIJ60915.1"/>
    <property type="molecule type" value="Genomic_DNA"/>
</dbReference>
<proteinExistence type="predicted"/>
<gene>
    <name evidence="4" type="ORF">HYDPIDRAFT_31793</name>
</gene>
<dbReference type="PANTHER" id="PTHR45639:SF3">
    <property type="entry name" value="HYPOXIA UP-REGULATED PROTEIN 1"/>
    <property type="match status" value="1"/>
</dbReference>
<dbReference type="GO" id="GO:0140662">
    <property type="term" value="F:ATP-dependent protein folding chaperone"/>
    <property type="evidence" value="ECO:0007669"/>
    <property type="project" value="InterPro"/>
</dbReference>
<reference evidence="4 5" key="1">
    <citation type="submission" date="2014-04" db="EMBL/GenBank/DDBJ databases">
        <title>Evolutionary Origins and Diversification of the Mycorrhizal Mutualists.</title>
        <authorList>
            <consortium name="DOE Joint Genome Institute"/>
            <consortium name="Mycorrhizal Genomics Consortium"/>
            <person name="Kohler A."/>
            <person name="Kuo A."/>
            <person name="Nagy L.G."/>
            <person name="Floudas D."/>
            <person name="Copeland A."/>
            <person name="Barry K.W."/>
            <person name="Cichocki N."/>
            <person name="Veneault-Fourrey C."/>
            <person name="LaButti K."/>
            <person name="Lindquist E.A."/>
            <person name="Lipzen A."/>
            <person name="Lundell T."/>
            <person name="Morin E."/>
            <person name="Murat C."/>
            <person name="Riley R."/>
            <person name="Ohm R."/>
            <person name="Sun H."/>
            <person name="Tunlid A."/>
            <person name="Henrissat B."/>
            <person name="Grigoriev I.V."/>
            <person name="Hibbett D.S."/>
            <person name="Martin F."/>
        </authorList>
    </citation>
    <scope>NUCLEOTIDE SEQUENCE [LARGE SCALE GENOMIC DNA]</scope>
    <source>
        <strain evidence="4 5">MD-312</strain>
    </source>
</reference>
<dbReference type="InterPro" id="IPR029048">
    <property type="entry name" value="HSP70_C_sf"/>
</dbReference>
<evidence type="ECO:0000256" key="1">
    <source>
        <dbReference type="ARBA" id="ARBA00022741"/>
    </source>
</evidence>
<evidence type="ECO:0000256" key="2">
    <source>
        <dbReference type="ARBA" id="ARBA00022840"/>
    </source>
</evidence>
<keyword evidence="1" id="KW-0547">Nucleotide-binding</keyword>
<evidence type="ECO:0000313" key="4">
    <source>
        <dbReference type="EMBL" id="KIJ60915.1"/>
    </source>
</evidence>
<protein>
    <submittedName>
        <fullName evidence="4">Uncharacterized protein</fullName>
    </submittedName>
</protein>
<dbReference type="PANTHER" id="PTHR45639">
    <property type="entry name" value="HSC70CB, ISOFORM G-RELATED"/>
    <property type="match status" value="1"/>
</dbReference>
<dbReference type="SUPFAM" id="SSF100934">
    <property type="entry name" value="Heat shock protein 70kD (HSP70), C-terminal subdomain"/>
    <property type="match status" value="1"/>
</dbReference>
<evidence type="ECO:0000313" key="5">
    <source>
        <dbReference type="Proteomes" id="UP000053820"/>
    </source>
</evidence>